<evidence type="ECO:0000313" key="2">
    <source>
        <dbReference type="EMBL" id="BCJ98137.1"/>
    </source>
</evidence>
<reference evidence="2 3" key="2">
    <citation type="submission" date="2020-08" db="EMBL/GenBank/DDBJ databases">
        <authorList>
            <person name="Ueki A."/>
            <person name="Tonouchi A."/>
        </authorList>
    </citation>
    <scope>NUCLEOTIDE SEQUENCE [LARGE SCALE GENOMIC DNA]</scope>
    <source>
        <strain evidence="2 3">CTTW</strain>
    </source>
</reference>
<dbReference type="Proteomes" id="UP000515703">
    <property type="component" value="Chromosome"/>
</dbReference>
<dbReference type="EMBL" id="AP023368">
    <property type="protein sequence ID" value="BCJ98137.1"/>
    <property type="molecule type" value="Genomic_DNA"/>
</dbReference>
<keyword evidence="1" id="KW-0472">Membrane</keyword>
<protein>
    <submittedName>
        <fullName evidence="2">Uncharacterized protein</fullName>
    </submittedName>
</protein>
<feature type="transmembrane region" description="Helical" evidence="1">
    <location>
        <begin position="5"/>
        <end position="22"/>
    </location>
</feature>
<gene>
    <name evidence="2" type="ORF">bsdcttw_11780</name>
</gene>
<evidence type="ECO:0000313" key="3">
    <source>
        <dbReference type="Proteomes" id="UP000515703"/>
    </source>
</evidence>
<proteinExistence type="predicted"/>
<organism evidence="2 3">
    <name type="scientific">Anaerocolumna chitinilytica</name>
    <dbReference type="NCBI Taxonomy" id="1727145"/>
    <lineage>
        <taxon>Bacteria</taxon>
        <taxon>Bacillati</taxon>
        <taxon>Bacillota</taxon>
        <taxon>Clostridia</taxon>
        <taxon>Lachnospirales</taxon>
        <taxon>Lachnospiraceae</taxon>
        <taxon>Anaerocolumna</taxon>
    </lineage>
</organism>
<dbReference type="KEGG" id="acht:bsdcttw_11780"/>
<accession>A0A7I8DKF1</accession>
<dbReference type="RefSeq" id="WP_185258485.1">
    <property type="nucleotide sequence ID" value="NZ_AP023368.1"/>
</dbReference>
<keyword evidence="3" id="KW-1185">Reference proteome</keyword>
<keyword evidence="1" id="KW-0812">Transmembrane</keyword>
<dbReference type="AlphaFoldDB" id="A0A7I8DKF1"/>
<evidence type="ECO:0000256" key="1">
    <source>
        <dbReference type="SAM" id="Phobius"/>
    </source>
</evidence>
<name>A0A7I8DKF1_9FIRM</name>
<keyword evidence="1" id="KW-1133">Transmembrane helix</keyword>
<reference evidence="2 3" key="1">
    <citation type="submission" date="2020-08" db="EMBL/GenBank/DDBJ databases">
        <title>Draft genome sequencing of an Anaerocolumna strain isolated from anoxic soil subjected to BSD treatment.</title>
        <authorList>
            <person name="Uek A."/>
            <person name="Tonouchi A."/>
        </authorList>
    </citation>
    <scope>NUCLEOTIDE SEQUENCE [LARGE SCALE GENOMIC DNA]</scope>
    <source>
        <strain evidence="2 3">CTTW</strain>
    </source>
</reference>
<sequence length="153" mass="17426">MKQKLLILTISIALIFIIIIIFKQIISVEPQITALAELRDVPNEKFMKEIYIEASISNAKNCIRKIEIPNLLSIDKIDKVRSKEASTSEINNSNSAKAWSIGKITFDMQGLTFEQLKECYLEDKITINIVTSKNKKLNYSYSIGELLVNKTNK</sequence>